<dbReference type="PANTHER" id="PTHR32309">
    <property type="entry name" value="TYROSINE-PROTEIN KINASE"/>
    <property type="match status" value="1"/>
</dbReference>
<reference evidence="3" key="1">
    <citation type="submission" date="2021-01" db="EMBL/GenBank/DDBJ databases">
        <title>Modified the classification status of verrucomicrobia.</title>
        <authorList>
            <person name="Feng X."/>
        </authorList>
    </citation>
    <scope>NUCLEOTIDE SEQUENCE</scope>
    <source>
        <strain evidence="3">KCTC 13126</strain>
    </source>
</reference>
<dbReference type="AlphaFoldDB" id="A0A934VKF6"/>
<accession>A0A934VKF6</accession>
<evidence type="ECO:0000313" key="4">
    <source>
        <dbReference type="Proteomes" id="UP000617628"/>
    </source>
</evidence>
<proteinExistence type="predicted"/>
<dbReference type="Proteomes" id="UP000617628">
    <property type="component" value="Unassembled WGS sequence"/>
</dbReference>
<feature type="transmembrane region" description="Helical" evidence="2">
    <location>
        <begin position="29"/>
        <end position="47"/>
    </location>
</feature>
<sequence>MSNNSQQSSGLNITPGDIIYTIFRHKKKIVLFFVLGLVAGAAVYKLMPLPYVSNAKLLVRYVTESKDFVTLDNANTVSPGGRGDRVMSAELEILRSSDIAFSVVEKLAPNTIIGDDVIGTNEQLILSAAQSITGSMGIKSTGSVIQLSYSHNDPEVSQKVLQATIEEYLEKHVETHRSSENFNNFLIQQTDQLKTRLAKTEEELQRARQKAGVINLTDAKITLSQEIARIRQAIFRTDAELAEYQSALESFKDLQTTGLGNVSNEQESEEEKQQSSEELAALSKAIEEYENLRASMDVMRSREQALLLQFTPENTRVKAIQAKIGDAQEKMDTLVDEHPNIRATAITSDTRTQTGLNPELEVRAQSIRIRALTSRSDVLRSQLEELRKEAARIDSAEVEINELERRRELEETNYKNLVVSLESARLEDDLRAGKTNNISIIQAPSLGKVENKKKLQLTAGVAGGVGVIGLVWALLVDLLLDRSIKRPTEIQRNLGIPLFMSMPDLNDKRFRKASKKANRQHLLQAGKIKQLEASKKKEEYKPKSPTLQAAAISKPEAYGNGDGPTVDTIAPWDDQHALNEHFDALRDKVITYFESKNLTHKPKLIAMTGLGQESGVTTIASGLAGSLSKIGEGNVLLVDMTLGHETAQQFYNGKNILNLDEVLEEDSENEAKVENNLYVVAEGTNGTKLPRIMPQRFNKMMPKLRASDFDYIIFDMPPVSPISSTPRLASFMDVVLMVMESEQTNRDVANQALELLSDSKAHLGGILNKTKSHVPRKLEQDLLSQS</sequence>
<dbReference type="SUPFAM" id="SSF52540">
    <property type="entry name" value="P-loop containing nucleoside triphosphate hydrolases"/>
    <property type="match status" value="1"/>
</dbReference>
<dbReference type="Gene3D" id="3.40.50.300">
    <property type="entry name" value="P-loop containing nucleotide triphosphate hydrolases"/>
    <property type="match status" value="1"/>
</dbReference>
<dbReference type="InterPro" id="IPR027417">
    <property type="entry name" value="P-loop_NTPase"/>
</dbReference>
<organism evidence="3 4">
    <name type="scientific">Pelagicoccus mobilis</name>
    <dbReference type="NCBI Taxonomy" id="415221"/>
    <lineage>
        <taxon>Bacteria</taxon>
        <taxon>Pseudomonadati</taxon>
        <taxon>Verrucomicrobiota</taxon>
        <taxon>Opitutia</taxon>
        <taxon>Puniceicoccales</taxon>
        <taxon>Pelagicoccaceae</taxon>
        <taxon>Pelagicoccus</taxon>
    </lineage>
</organism>
<evidence type="ECO:0008006" key="5">
    <source>
        <dbReference type="Google" id="ProtNLM"/>
    </source>
</evidence>
<gene>
    <name evidence="3" type="ORF">JIN87_07065</name>
</gene>
<protein>
    <recommendedName>
        <fullName evidence="5">Polysaccharide chain length determinant N-terminal domain-containing protein</fullName>
    </recommendedName>
</protein>
<keyword evidence="1" id="KW-0175">Coiled coil</keyword>
<evidence type="ECO:0000256" key="2">
    <source>
        <dbReference type="SAM" id="Phobius"/>
    </source>
</evidence>
<dbReference type="RefSeq" id="WP_200354837.1">
    <property type="nucleotide sequence ID" value="NZ_JAENIL010000010.1"/>
</dbReference>
<dbReference type="GO" id="GO:0005886">
    <property type="term" value="C:plasma membrane"/>
    <property type="evidence" value="ECO:0007669"/>
    <property type="project" value="TreeGrafter"/>
</dbReference>
<feature type="coiled-coil region" evidence="1">
    <location>
        <begin position="265"/>
        <end position="337"/>
    </location>
</feature>
<dbReference type="GO" id="GO:0004713">
    <property type="term" value="F:protein tyrosine kinase activity"/>
    <property type="evidence" value="ECO:0007669"/>
    <property type="project" value="TreeGrafter"/>
</dbReference>
<dbReference type="InterPro" id="IPR050445">
    <property type="entry name" value="Bact_polysacc_biosynth/exp"/>
</dbReference>
<keyword evidence="2" id="KW-0812">Transmembrane</keyword>
<keyword evidence="2" id="KW-1133">Transmembrane helix</keyword>
<name>A0A934VKF6_9BACT</name>
<feature type="coiled-coil region" evidence="1">
    <location>
        <begin position="183"/>
        <end position="217"/>
    </location>
</feature>
<feature type="coiled-coil region" evidence="1">
    <location>
        <begin position="369"/>
        <end position="420"/>
    </location>
</feature>
<keyword evidence="2" id="KW-0472">Membrane</keyword>
<dbReference type="PANTHER" id="PTHR32309:SF13">
    <property type="entry name" value="FERRIC ENTEROBACTIN TRANSPORT PROTEIN FEPE"/>
    <property type="match status" value="1"/>
</dbReference>
<dbReference type="EMBL" id="JAENIL010000010">
    <property type="protein sequence ID" value="MBK1876621.1"/>
    <property type="molecule type" value="Genomic_DNA"/>
</dbReference>
<evidence type="ECO:0000313" key="3">
    <source>
        <dbReference type="EMBL" id="MBK1876621.1"/>
    </source>
</evidence>
<keyword evidence="4" id="KW-1185">Reference proteome</keyword>
<comment type="caution">
    <text evidence="3">The sequence shown here is derived from an EMBL/GenBank/DDBJ whole genome shotgun (WGS) entry which is preliminary data.</text>
</comment>
<evidence type="ECO:0000256" key="1">
    <source>
        <dbReference type="SAM" id="Coils"/>
    </source>
</evidence>